<dbReference type="Proteomes" id="UP000242502">
    <property type="component" value="Unassembled WGS sequence"/>
</dbReference>
<dbReference type="InterPro" id="IPR008619">
    <property type="entry name" value="Filamentous_hemagglutn_rpt"/>
</dbReference>
<dbReference type="InterPro" id="IPR010069">
    <property type="entry name" value="CdiA_FHA1_rpt"/>
</dbReference>
<feature type="domain" description="Filamentous haemagglutinin FhaB/tRNA nuclease CdiA-like TPS" evidence="1">
    <location>
        <begin position="62"/>
        <end position="182"/>
    </location>
</feature>
<sequence length="831" mass="85069">MYDRLSQARYALSPGFMATLSSLRVALLLASGSVLFSHDAFAQIFADPNASQSEQATILSTANGIPQVNIQTPSAAGVSRNQYRQFDVDANGVILNNSRLNTTTQLGGMVSANPNLIGGEARIIVNEIYSSNPSYLNGFIEVAGSRADVVFANPAGISCSGCGFINAHQATLTTGKPIYNNGNLDSYRVEGGTVDITGTGLDASSVDYTHIIARSVKVNAGIWGQQVNVVTGLNDVKANTTADATEHSSGTSTAPTFAIDVSALGGMYAGKIKLVGTEDGVGVRNAGQIGAGAGGFTLSADGRLTNTQQITSDAAIAISTREGVNNSGTVYASQTLTLNTESDIQHSGTIAAQDTVSLMATGNIVSDSNSILAAGIDATGQLINASTSSHLQVISSGEVDLQGEQLVLNDLSIQADRITLQSTQTAESLSLHATLGDVTLRNSTTAADTFTVEGQGIAITDSQQTVNNATLTASTRDVALSDSTVNVTEQLTISTPQQIVTDRADITAKQLQLTAHSLSNQDGKLKQSGNSQLTLQLAGTLDNTDGQLATNSALTINSQQINNHSGILTSVGDLALTVDKAQATSLDNTLGTIASDGQMTLTSGSINNDQGHIQSAKNLAIDTQGNIVTNTNSGNTGGVISGDALTVKASTMNNDAGYIGSAKTLNITTSADSSNQAGIIEGADSVTLDTAALNNDQGRIQSGTTLSIDTHGNSLTNTDSGDNGGLISGDALDINASSLNNDAGYVGAQKALTVTTTDDSTNQAGIIEGAENVSLNTAALNNDQGRIQSGSTLSIDTNDHLLTNTHSGDNGGLISGDTLDINASRLNNDAG</sequence>
<proteinExistence type="predicted"/>
<dbReference type="STRING" id="62101.AB835_13435"/>
<evidence type="ECO:0000259" key="1">
    <source>
        <dbReference type="SMART" id="SM00912"/>
    </source>
</evidence>
<evidence type="ECO:0000313" key="3">
    <source>
        <dbReference type="Proteomes" id="UP000242502"/>
    </source>
</evidence>
<dbReference type="NCBIfam" id="TIGR01901">
    <property type="entry name" value="adhes_NPXG"/>
    <property type="match status" value="1"/>
</dbReference>
<organism evidence="2 3">
    <name type="scientific">Candidatus Endobugula sertula</name>
    <name type="common">Bugula neritina bacterial symbiont</name>
    <dbReference type="NCBI Taxonomy" id="62101"/>
    <lineage>
        <taxon>Bacteria</taxon>
        <taxon>Pseudomonadati</taxon>
        <taxon>Pseudomonadota</taxon>
        <taxon>Gammaproteobacteria</taxon>
        <taxon>Cellvibrionales</taxon>
        <taxon>Cellvibrionaceae</taxon>
        <taxon>Candidatus Endobugula</taxon>
    </lineage>
</organism>
<dbReference type="Pfam" id="PF05594">
    <property type="entry name" value="Fil_haemagg"/>
    <property type="match status" value="5"/>
</dbReference>
<dbReference type="SUPFAM" id="SSF51126">
    <property type="entry name" value="Pectin lyase-like"/>
    <property type="match status" value="1"/>
</dbReference>
<dbReference type="AlphaFoldDB" id="A0A1D2QLW3"/>
<dbReference type="InterPro" id="IPR011050">
    <property type="entry name" value="Pectin_lyase_fold/virulence"/>
</dbReference>
<comment type="caution">
    <text evidence="2">The sequence shown here is derived from an EMBL/GenBank/DDBJ whole genome shotgun (WGS) entry which is preliminary data.</text>
</comment>
<gene>
    <name evidence="2" type="ORF">AB835_13435</name>
</gene>
<reference evidence="2 3" key="1">
    <citation type="journal article" date="2016" name="Appl. Environ. Microbiol.">
        <title>Lack of Overt Genome Reduction in the Bryostatin-Producing Bryozoan Symbiont "Candidatus Endobugula sertula".</title>
        <authorList>
            <person name="Miller I.J."/>
            <person name="Vanee N."/>
            <person name="Fong S.S."/>
            <person name="Lim-Fong G.E."/>
            <person name="Kwan J.C."/>
        </authorList>
    </citation>
    <scope>NUCLEOTIDE SEQUENCE [LARGE SCALE GENOMIC DNA]</scope>
    <source>
        <strain evidence="2">AB1-4</strain>
    </source>
</reference>
<dbReference type="NCBIfam" id="TIGR01731">
    <property type="entry name" value="fil_hemag_20aa"/>
    <property type="match status" value="10"/>
</dbReference>
<dbReference type="EMBL" id="MDLC01000067">
    <property type="protein sequence ID" value="ODS22570.1"/>
    <property type="molecule type" value="Genomic_DNA"/>
</dbReference>
<dbReference type="InterPro" id="IPR008638">
    <property type="entry name" value="FhaB/CdiA-like_TPS"/>
</dbReference>
<protein>
    <recommendedName>
        <fullName evidence="1">Filamentous haemagglutinin FhaB/tRNA nuclease CdiA-like TPS domain-containing protein</fullName>
    </recommendedName>
</protein>
<dbReference type="InterPro" id="IPR012334">
    <property type="entry name" value="Pectin_lyas_fold"/>
</dbReference>
<dbReference type="Gene3D" id="2.160.20.10">
    <property type="entry name" value="Single-stranded right-handed beta-helix, Pectin lyase-like"/>
    <property type="match status" value="1"/>
</dbReference>
<dbReference type="SMART" id="SM00912">
    <property type="entry name" value="Haemagg_act"/>
    <property type="match status" value="1"/>
</dbReference>
<dbReference type="Pfam" id="PF05860">
    <property type="entry name" value="TPS"/>
    <property type="match status" value="1"/>
</dbReference>
<evidence type="ECO:0000313" key="2">
    <source>
        <dbReference type="EMBL" id="ODS22570.1"/>
    </source>
</evidence>
<accession>A0A1D2QLW3</accession>
<name>A0A1D2QLW3_9GAMM</name>